<keyword evidence="1" id="KW-1133">Transmembrane helix</keyword>
<protein>
    <submittedName>
        <fullName evidence="2">Uncharacterized protein</fullName>
    </submittedName>
</protein>
<keyword evidence="1" id="KW-0812">Transmembrane</keyword>
<evidence type="ECO:0000313" key="3">
    <source>
        <dbReference type="Proteomes" id="UP001204439"/>
    </source>
</evidence>
<evidence type="ECO:0000256" key="1">
    <source>
        <dbReference type="SAM" id="Phobius"/>
    </source>
</evidence>
<accession>A0ABU4JDL8</accession>
<keyword evidence="3" id="KW-1185">Reference proteome</keyword>
<name>A0ABU4JDL8_9FLAO</name>
<reference evidence="2 3" key="1">
    <citation type="submission" date="2023-11" db="EMBL/GenBank/DDBJ databases">
        <title>First isolation, identification, and characterization of non-pathogenic Epilithonimonas ginsengisoli isolated from diseased farmed rainbow trout (Oncorhynchus mykiss) in Chile.</title>
        <authorList>
            <person name="Miranda C.D."/>
            <person name="Irgang R."/>
            <person name="Concha C."/>
            <person name="Rojas R."/>
            <person name="Avendano R."/>
        </authorList>
    </citation>
    <scope>NUCLEOTIDE SEQUENCE [LARGE SCALE GENOMIC DNA]</scope>
    <source>
        <strain evidence="2 3">FP99</strain>
    </source>
</reference>
<feature type="transmembrane region" description="Helical" evidence="1">
    <location>
        <begin position="12"/>
        <end position="33"/>
    </location>
</feature>
<organism evidence="2 3">
    <name type="scientific">Epilithonimonas ginsengisoli</name>
    <dbReference type="NCBI Taxonomy" id="1245592"/>
    <lineage>
        <taxon>Bacteria</taxon>
        <taxon>Pseudomonadati</taxon>
        <taxon>Bacteroidota</taxon>
        <taxon>Flavobacteriia</taxon>
        <taxon>Flavobacteriales</taxon>
        <taxon>Weeksellaceae</taxon>
        <taxon>Chryseobacterium group</taxon>
        <taxon>Epilithonimonas</taxon>
    </lineage>
</organism>
<dbReference type="EMBL" id="JAMXLT020000003">
    <property type="protein sequence ID" value="MDW8547755.1"/>
    <property type="molecule type" value="Genomic_DNA"/>
</dbReference>
<evidence type="ECO:0000313" key="2">
    <source>
        <dbReference type="EMBL" id="MDW8547755.1"/>
    </source>
</evidence>
<sequence>MKKISSVMGNRRFSYFIILTFIAGSLLLIAVQINSAKNTKELIQNKNYVPAIICVKSTVIF</sequence>
<dbReference type="Proteomes" id="UP001204439">
    <property type="component" value="Unassembled WGS sequence"/>
</dbReference>
<comment type="caution">
    <text evidence="2">The sequence shown here is derived from an EMBL/GenBank/DDBJ whole genome shotgun (WGS) entry which is preliminary data.</text>
</comment>
<dbReference type="RefSeq" id="WP_063968486.1">
    <property type="nucleotide sequence ID" value="NZ_JAMXLT020000003.1"/>
</dbReference>
<keyword evidence="1" id="KW-0472">Membrane</keyword>
<gene>
    <name evidence="2" type="ORF">NG800_002455</name>
</gene>
<proteinExistence type="predicted"/>